<gene>
    <name evidence="2" type="ordered locus">RBRH_04028</name>
</gene>
<accession>E5ANK6</accession>
<name>E5ANK6_MYCRK</name>
<feature type="region of interest" description="Disordered" evidence="1">
    <location>
        <begin position="1"/>
        <end position="45"/>
    </location>
</feature>
<dbReference type="AlphaFoldDB" id="E5ANK6"/>
<proteinExistence type="predicted"/>
<reference evidence="2 3" key="1">
    <citation type="journal article" date="2011" name="J. Bacteriol.">
        <title>Complete genome sequence of Burkholderia rhizoxinica, an endosymbiont of Rhizopus microsporus.</title>
        <authorList>
            <person name="Lackner G."/>
            <person name="Moebius N."/>
            <person name="Partida-Martinez L."/>
            <person name="Hertweck C."/>
        </authorList>
    </citation>
    <scope>NUCLEOTIDE SEQUENCE [LARGE SCALE GENOMIC DNA]</scope>
    <source>
        <strain evidence="3">DSM 19002 / CIP 109453 / HKI 454</strain>
    </source>
</reference>
<organism evidence="2 3">
    <name type="scientific">Mycetohabitans rhizoxinica (strain DSM 19002 / CIP 109453 / HKI 454)</name>
    <name type="common">Paraburkholderia rhizoxinica</name>
    <dbReference type="NCBI Taxonomy" id="882378"/>
    <lineage>
        <taxon>Bacteria</taxon>
        <taxon>Pseudomonadati</taxon>
        <taxon>Pseudomonadota</taxon>
        <taxon>Betaproteobacteria</taxon>
        <taxon>Burkholderiales</taxon>
        <taxon>Burkholderiaceae</taxon>
        <taxon>Mycetohabitans</taxon>
    </lineage>
</organism>
<dbReference type="Proteomes" id="UP000007437">
    <property type="component" value="Chromosome"/>
</dbReference>
<evidence type="ECO:0000256" key="1">
    <source>
        <dbReference type="SAM" id="MobiDB-lite"/>
    </source>
</evidence>
<dbReference type="EMBL" id="FR687359">
    <property type="protein sequence ID" value="CBW74188.1"/>
    <property type="molecule type" value="Genomic_DNA"/>
</dbReference>
<dbReference type="KEGG" id="brh:RBRH_04028"/>
<evidence type="ECO:0000313" key="2">
    <source>
        <dbReference type="EMBL" id="CBW74188.1"/>
    </source>
</evidence>
<dbReference type="STRING" id="882378.RBRH_04028"/>
<evidence type="ECO:0000313" key="3">
    <source>
        <dbReference type="Proteomes" id="UP000007437"/>
    </source>
</evidence>
<sequence length="45" mass="5184">MNQRHRHRLDARHASHNDPATGAMTHWRADAVSDGAKKARSRRPR</sequence>
<feature type="compositionally biased region" description="Basic and acidic residues" evidence="1">
    <location>
        <begin position="27"/>
        <end position="37"/>
    </location>
</feature>
<feature type="compositionally biased region" description="Basic residues" evidence="1">
    <location>
        <begin position="1"/>
        <end position="10"/>
    </location>
</feature>
<dbReference type="HOGENOM" id="CLU_3197185_0_0_4"/>
<protein>
    <submittedName>
        <fullName evidence="2">Uncharacterized protein</fullName>
    </submittedName>
</protein>